<organism evidence="3 4">
    <name type="scientific">Gracilibacillus boraciitolerans JCM 21714</name>
    <dbReference type="NCBI Taxonomy" id="1298598"/>
    <lineage>
        <taxon>Bacteria</taxon>
        <taxon>Bacillati</taxon>
        <taxon>Bacillota</taxon>
        <taxon>Bacilli</taxon>
        <taxon>Bacillales</taxon>
        <taxon>Bacillaceae</taxon>
        <taxon>Gracilibacillus</taxon>
    </lineage>
</organism>
<dbReference type="Proteomes" id="UP000019102">
    <property type="component" value="Unassembled WGS sequence"/>
</dbReference>
<dbReference type="RefSeq" id="WP_035723489.1">
    <property type="nucleotide sequence ID" value="NZ_BAVS01000011.1"/>
</dbReference>
<gene>
    <name evidence="3" type="ORF">JCM21714_2367</name>
</gene>
<reference evidence="3 4" key="1">
    <citation type="journal article" date="2014" name="Genome Announc.">
        <title>Draft Genome Sequence of the Boron-Tolerant and Moderately Halotolerant Bacterium Gracilibacillus boraciitolerans JCM 21714T.</title>
        <authorList>
            <person name="Ahmed I."/>
            <person name="Oshima K."/>
            <person name="Suda W."/>
            <person name="Kitamura K."/>
            <person name="Iida T."/>
            <person name="Ohmori Y."/>
            <person name="Fujiwara T."/>
            <person name="Hattori M."/>
            <person name="Ohkuma M."/>
        </authorList>
    </citation>
    <scope>NUCLEOTIDE SEQUENCE [LARGE SCALE GENOMIC DNA]</scope>
    <source>
        <strain evidence="3 4">JCM 21714</strain>
    </source>
</reference>
<evidence type="ECO:0000313" key="4">
    <source>
        <dbReference type="Proteomes" id="UP000019102"/>
    </source>
</evidence>
<evidence type="ECO:0000256" key="2">
    <source>
        <dbReference type="SAM" id="Phobius"/>
    </source>
</evidence>
<dbReference type="Pfam" id="PF19754">
    <property type="entry name" value="DUF6241"/>
    <property type="match status" value="1"/>
</dbReference>
<dbReference type="eggNOG" id="ENOG5032VH8">
    <property type="taxonomic scope" value="Bacteria"/>
</dbReference>
<proteinExistence type="predicted"/>
<evidence type="ECO:0000313" key="3">
    <source>
        <dbReference type="EMBL" id="GAE93296.1"/>
    </source>
</evidence>
<comment type="caution">
    <text evidence="3">The sequence shown here is derived from an EMBL/GenBank/DDBJ whole genome shotgun (WGS) entry which is preliminary data.</text>
</comment>
<keyword evidence="2" id="KW-0472">Membrane</keyword>
<dbReference type="InterPro" id="IPR046208">
    <property type="entry name" value="DUF6241"/>
</dbReference>
<accession>W4VJF8</accession>
<dbReference type="AlphaFoldDB" id="W4VJF8"/>
<dbReference type="EMBL" id="BAVS01000011">
    <property type="protein sequence ID" value="GAE93296.1"/>
    <property type="molecule type" value="Genomic_DNA"/>
</dbReference>
<keyword evidence="4" id="KW-1185">Reference proteome</keyword>
<protein>
    <submittedName>
        <fullName evidence="3">Uncharacterized protein</fullName>
    </submittedName>
</protein>
<feature type="region of interest" description="Disordered" evidence="1">
    <location>
        <begin position="42"/>
        <end position="67"/>
    </location>
</feature>
<feature type="transmembrane region" description="Helical" evidence="2">
    <location>
        <begin position="12"/>
        <end position="33"/>
    </location>
</feature>
<keyword evidence="2" id="KW-0812">Transmembrane</keyword>
<dbReference type="STRING" id="1298598.JCM21714_2367"/>
<name>W4VJF8_9BACI</name>
<sequence>MKGKLLGMVGWIVALGLGVAVLGLAIFVGFALLSENDVEETRQAELTETESAAEQESKKTEEEASIEEEVQEVNAEKILSESAYMDTLHQMTHQKIYADQKWGAVEITEERMELMLNIAEESNFTHRDFYIETLTSWQNDNFSNAVEVHNYIWEQQNGTIGRATRMLTDEEQQQYIEKYFE</sequence>
<evidence type="ECO:0000256" key="1">
    <source>
        <dbReference type="SAM" id="MobiDB-lite"/>
    </source>
</evidence>
<keyword evidence="2" id="KW-1133">Transmembrane helix</keyword>
<dbReference type="OrthoDB" id="1932566at2"/>